<proteinExistence type="predicted"/>
<dbReference type="EMBL" id="JBIMZQ010000002">
    <property type="protein sequence ID" value="KAL3673979.1"/>
    <property type="molecule type" value="Genomic_DNA"/>
</dbReference>
<accession>A0ABD3G6A4</accession>
<evidence type="ECO:0000256" key="1">
    <source>
        <dbReference type="SAM" id="Phobius"/>
    </source>
</evidence>
<sequence>MRMKDLPARSMVEAALSQAQDPSVAFSKIEIKDRFRGDKAANEAIDQMQFLAATAQTQQGDEMVALSPWWVFVVGSVAGGMLTALLSVGWKMIITDCLRRQSGYEPIAEI</sequence>
<keyword evidence="3" id="KW-1185">Reference proteome</keyword>
<reference evidence="2 3" key="1">
    <citation type="submission" date="2024-09" db="EMBL/GenBank/DDBJ databases">
        <title>Genome sequencing and assembly of Phytophthora oleae, isolate VK10A, causative agent of rot of olive drupes.</title>
        <authorList>
            <person name="Conti Taguali S."/>
            <person name="Riolo M."/>
            <person name="La Spada F."/>
            <person name="Cacciola S.O."/>
            <person name="Dionisio G."/>
        </authorList>
    </citation>
    <scope>NUCLEOTIDE SEQUENCE [LARGE SCALE GENOMIC DNA]</scope>
    <source>
        <strain evidence="2 3">VK10A</strain>
    </source>
</reference>
<keyword evidence="1" id="KW-0812">Transmembrane</keyword>
<dbReference type="Proteomes" id="UP001632037">
    <property type="component" value="Unassembled WGS sequence"/>
</dbReference>
<comment type="caution">
    <text evidence="2">The sequence shown here is derived from an EMBL/GenBank/DDBJ whole genome shotgun (WGS) entry which is preliminary data.</text>
</comment>
<protein>
    <submittedName>
        <fullName evidence="2">Uncharacterized protein</fullName>
    </submittedName>
</protein>
<evidence type="ECO:0000313" key="2">
    <source>
        <dbReference type="EMBL" id="KAL3673979.1"/>
    </source>
</evidence>
<feature type="transmembrane region" description="Helical" evidence="1">
    <location>
        <begin position="69"/>
        <end position="90"/>
    </location>
</feature>
<dbReference type="AlphaFoldDB" id="A0ABD3G6A4"/>
<evidence type="ECO:0000313" key="3">
    <source>
        <dbReference type="Proteomes" id="UP001632037"/>
    </source>
</evidence>
<organism evidence="2 3">
    <name type="scientific">Phytophthora oleae</name>
    <dbReference type="NCBI Taxonomy" id="2107226"/>
    <lineage>
        <taxon>Eukaryota</taxon>
        <taxon>Sar</taxon>
        <taxon>Stramenopiles</taxon>
        <taxon>Oomycota</taxon>
        <taxon>Peronosporomycetes</taxon>
        <taxon>Peronosporales</taxon>
        <taxon>Peronosporaceae</taxon>
        <taxon>Phytophthora</taxon>
    </lineage>
</organism>
<name>A0ABD3G6A4_9STRA</name>
<keyword evidence="1" id="KW-0472">Membrane</keyword>
<keyword evidence="1" id="KW-1133">Transmembrane helix</keyword>
<gene>
    <name evidence="2" type="ORF">V7S43_001664</name>
</gene>